<evidence type="ECO:0000313" key="2">
    <source>
        <dbReference type="EMBL" id="TDR51202.1"/>
    </source>
</evidence>
<sequence length="288" mass="32359">MRILVTGKQGYVGTQFERWMAQYHPEVSVDLLSVRTGNLETIDFSHYDTVLHAAALVHRKETPESAGEYHRINTELTENLAFRAKLAGVKHFVFLSTVAVYGEEGSFEGAGKVIPIQQVPYPTSLYGKSKYEAEKRLQRLESLGFQVAIVRPPMIYGPDCPGNYARLAQIARKTPIFPAISGKRSMLFIDNLSAFLKEVIREKARGIYVPQNSEAVNTTKLVALIAEANGKKMRTSKLAGNICRKVLRNIPIFKKTFGTLVFELESTIKYETISLPESIWKMGDTQNR</sequence>
<dbReference type="Gene3D" id="3.40.50.720">
    <property type="entry name" value="NAD(P)-binding Rossmann-like Domain"/>
    <property type="match status" value="1"/>
</dbReference>
<feature type="domain" description="NAD-dependent epimerase/dehydratase" evidence="1">
    <location>
        <begin position="3"/>
        <end position="164"/>
    </location>
</feature>
<dbReference type="Proteomes" id="UP000295558">
    <property type="component" value="Unassembled WGS sequence"/>
</dbReference>
<organism evidence="2 3">
    <name type="scientific">Listeria rocourtiae</name>
    <dbReference type="NCBI Taxonomy" id="647910"/>
    <lineage>
        <taxon>Bacteria</taxon>
        <taxon>Bacillati</taxon>
        <taxon>Bacillota</taxon>
        <taxon>Bacilli</taxon>
        <taxon>Bacillales</taxon>
        <taxon>Listeriaceae</taxon>
        <taxon>Listeria</taxon>
    </lineage>
</organism>
<dbReference type="RefSeq" id="WP_133621075.1">
    <property type="nucleotide sequence ID" value="NZ_SNZK01000014.1"/>
</dbReference>
<dbReference type="STRING" id="1265846.PROCOU_13253"/>
<dbReference type="EMBL" id="SNZK01000014">
    <property type="protein sequence ID" value="TDR51202.1"/>
    <property type="molecule type" value="Genomic_DNA"/>
</dbReference>
<dbReference type="OrthoDB" id="9808602at2"/>
<gene>
    <name evidence="2" type="ORF">DFP96_11433</name>
</gene>
<proteinExistence type="predicted"/>
<dbReference type="InterPro" id="IPR050177">
    <property type="entry name" value="Lipid_A_modif_metabolic_enz"/>
</dbReference>
<name>A0A4R6ZGL2_9LIST</name>
<dbReference type="PANTHER" id="PTHR43245:SF58">
    <property type="entry name" value="BLL5923 PROTEIN"/>
    <property type="match status" value="1"/>
</dbReference>
<dbReference type="InterPro" id="IPR036291">
    <property type="entry name" value="NAD(P)-bd_dom_sf"/>
</dbReference>
<keyword evidence="3" id="KW-1185">Reference proteome</keyword>
<reference evidence="2 3" key="1">
    <citation type="submission" date="2019-03" db="EMBL/GenBank/DDBJ databases">
        <title>Genomic Encyclopedia of Type Strains, Phase III (KMG-III): the genomes of soil and plant-associated and newly described type strains.</title>
        <authorList>
            <person name="Whitman W."/>
        </authorList>
    </citation>
    <scope>NUCLEOTIDE SEQUENCE [LARGE SCALE GENOMIC DNA]</scope>
    <source>
        <strain evidence="2 3">CECT 7972</strain>
    </source>
</reference>
<comment type="caution">
    <text evidence="2">The sequence shown here is derived from an EMBL/GenBank/DDBJ whole genome shotgun (WGS) entry which is preliminary data.</text>
</comment>
<dbReference type="AlphaFoldDB" id="A0A4R6ZGL2"/>
<dbReference type="InterPro" id="IPR001509">
    <property type="entry name" value="Epimerase_deHydtase"/>
</dbReference>
<evidence type="ECO:0000259" key="1">
    <source>
        <dbReference type="Pfam" id="PF01370"/>
    </source>
</evidence>
<evidence type="ECO:0000313" key="3">
    <source>
        <dbReference type="Proteomes" id="UP000295558"/>
    </source>
</evidence>
<dbReference type="PANTHER" id="PTHR43245">
    <property type="entry name" value="BIFUNCTIONAL POLYMYXIN RESISTANCE PROTEIN ARNA"/>
    <property type="match status" value="1"/>
</dbReference>
<dbReference type="SUPFAM" id="SSF51735">
    <property type="entry name" value="NAD(P)-binding Rossmann-fold domains"/>
    <property type="match status" value="1"/>
</dbReference>
<dbReference type="Pfam" id="PF01370">
    <property type="entry name" value="Epimerase"/>
    <property type="match status" value="1"/>
</dbReference>
<accession>A0A4R6ZGL2</accession>
<protein>
    <submittedName>
        <fullName evidence="2">UDP-glucose 4-epimerase</fullName>
    </submittedName>
</protein>